<dbReference type="EMBL" id="QETF01000017">
    <property type="protein sequence ID" value="PWG16155.1"/>
    <property type="molecule type" value="Genomic_DNA"/>
</dbReference>
<protein>
    <recommendedName>
        <fullName evidence="4">N-acetylglucosaminyldiphosphoundecaprenol N-acetyl-beta-D-mannosaminyltransferase</fullName>
    </recommendedName>
</protein>
<dbReference type="Pfam" id="PF03808">
    <property type="entry name" value="Glyco_tran_WecG"/>
    <property type="match status" value="1"/>
</dbReference>
<gene>
    <name evidence="2" type="ORF">DFK10_13260</name>
</gene>
<organism evidence="2 3">
    <name type="scientific">Salibaculum griseiflavum</name>
    <dbReference type="NCBI Taxonomy" id="1914409"/>
    <lineage>
        <taxon>Bacteria</taxon>
        <taxon>Pseudomonadati</taxon>
        <taxon>Pseudomonadota</taxon>
        <taxon>Alphaproteobacteria</taxon>
        <taxon>Rhodobacterales</taxon>
        <taxon>Roseobacteraceae</taxon>
        <taxon>Salibaculum</taxon>
    </lineage>
</organism>
<evidence type="ECO:0000256" key="1">
    <source>
        <dbReference type="SAM" id="Phobius"/>
    </source>
</evidence>
<proteinExistence type="predicted"/>
<evidence type="ECO:0000313" key="2">
    <source>
        <dbReference type="EMBL" id="PWG16155.1"/>
    </source>
</evidence>
<evidence type="ECO:0000313" key="3">
    <source>
        <dbReference type="Proteomes" id="UP000245293"/>
    </source>
</evidence>
<dbReference type="Proteomes" id="UP000245293">
    <property type="component" value="Unassembled WGS sequence"/>
</dbReference>
<keyword evidence="3" id="KW-1185">Reference proteome</keyword>
<accession>A0A2V1P116</accession>
<dbReference type="GO" id="GO:0016740">
    <property type="term" value="F:transferase activity"/>
    <property type="evidence" value="ECO:0007669"/>
    <property type="project" value="InterPro"/>
</dbReference>
<keyword evidence="1" id="KW-0812">Transmembrane</keyword>
<dbReference type="RefSeq" id="WP_109389522.1">
    <property type="nucleotide sequence ID" value="NZ_QETF01000017.1"/>
</dbReference>
<sequence>MKNLDIIRSNLQEILNRNKLIRSRSDFFEKIEAGGYSVSYINPFVLSFPGLKDLAKLDRHFFVVDSLFSKKVLDVVYSSAGALEKIEVLNFDFSGVALDVFEFGRNGDWDFVFCGGTDSDVRTFTSVIEERFPGISVSGAFSGYDARFYKVKLKEFLRDRNAFVLLGLGSPKQEKEILEIHRGFGGSSSLACSIVTCGGFISQTAKAEDGNYYPAVVVRYNVRFLYRFFKEPKTIFRVIVHYPVFVVAVFQIRFCKKFFCHFL</sequence>
<dbReference type="InterPro" id="IPR004629">
    <property type="entry name" value="WecG_TagA_CpsF"/>
</dbReference>
<keyword evidence="1" id="KW-0472">Membrane</keyword>
<evidence type="ECO:0008006" key="4">
    <source>
        <dbReference type="Google" id="ProtNLM"/>
    </source>
</evidence>
<name>A0A2V1P116_9RHOB</name>
<feature type="transmembrane region" description="Helical" evidence="1">
    <location>
        <begin position="235"/>
        <end position="254"/>
    </location>
</feature>
<keyword evidence="1" id="KW-1133">Transmembrane helix</keyword>
<comment type="caution">
    <text evidence="2">The sequence shown here is derived from an EMBL/GenBank/DDBJ whole genome shotgun (WGS) entry which is preliminary data.</text>
</comment>
<reference evidence="3" key="1">
    <citation type="submission" date="2018-05" db="EMBL/GenBank/DDBJ databases">
        <authorList>
            <person name="Du Z."/>
            <person name="Wang X."/>
        </authorList>
    </citation>
    <scope>NUCLEOTIDE SEQUENCE [LARGE SCALE GENOMIC DNA]</scope>
    <source>
        <strain evidence="3">WDS4C29</strain>
    </source>
</reference>
<dbReference type="AlphaFoldDB" id="A0A2V1P116"/>
<dbReference type="OrthoDB" id="9808602at2"/>